<evidence type="ECO:0000313" key="3">
    <source>
        <dbReference type="EMBL" id="AUX84055.1"/>
    </source>
</evidence>
<evidence type="ECO:0000256" key="1">
    <source>
        <dbReference type="ARBA" id="ARBA00008996"/>
    </source>
</evidence>
<reference evidence="3" key="1">
    <citation type="submission" date="2017-01" db="EMBL/GenBank/DDBJ databases">
        <title>First report of Clerodendrum golden mosaic China virus in Zhejiang,China.</title>
        <authorList>
            <person name="Su X."/>
        </authorList>
    </citation>
    <scope>NUCLEOTIDE SEQUENCE</scope>
    <source>
        <strain evidence="3">HZ</strain>
    </source>
</reference>
<sequence>MGALISMCLYNSKANSSAQITDCSTWSPQPGQHISIRTFRELNPAPTSSPILIRTGTHWNGGSFRSTDDLQGAVNNQQTMLTPKRLTREVSRMLLG</sequence>
<name>A0A2U7QYP5_9GEMI</name>
<dbReference type="EMBL" id="KY427012">
    <property type="protein sequence ID" value="AUX84055.1"/>
    <property type="molecule type" value="Genomic_DNA"/>
</dbReference>
<proteinExistence type="inferred from homology"/>
<keyword evidence="2" id="KW-0945">Host-virus interaction</keyword>
<dbReference type="InterPro" id="IPR002488">
    <property type="entry name" value="Gemini_C4"/>
</dbReference>
<comment type="similarity">
    <text evidence="1">Belongs to the geminiviridae protein AC4/C4 family.</text>
</comment>
<accession>A0A2U7QYP5</accession>
<protein>
    <submittedName>
        <fullName evidence="3">AC4</fullName>
    </submittedName>
</protein>
<organism evidence="3">
    <name type="scientific">Clerodendrum golden mosaic China virus</name>
    <dbReference type="NCBI Taxonomy" id="559878"/>
    <lineage>
        <taxon>Viruses</taxon>
        <taxon>Monodnaviria</taxon>
        <taxon>Shotokuvirae</taxon>
        <taxon>Cressdnaviricota</taxon>
        <taxon>Repensiviricetes</taxon>
        <taxon>Geplafuvirales</taxon>
        <taxon>Geminiviridae</taxon>
        <taxon>Begomovirus</taxon>
        <taxon>Begomovirus clerodendrumchinaense</taxon>
    </lineage>
</organism>
<evidence type="ECO:0000256" key="2">
    <source>
        <dbReference type="ARBA" id="ARBA00022581"/>
    </source>
</evidence>
<dbReference type="Pfam" id="PF01492">
    <property type="entry name" value="Gemini_C4"/>
    <property type="match status" value="1"/>
</dbReference>